<dbReference type="InterPro" id="IPR029033">
    <property type="entry name" value="His_PPase_superfam"/>
</dbReference>
<accession>A0AAD2FXM9</accession>
<protein>
    <recommendedName>
        <fullName evidence="4">Phosphoglycerate mutase (2,3-diphosphoglycerate-dependent)</fullName>
    </recommendedName>
</protein>
<evidence type="ECO:0000313" key="2">
    <source>
        <dbReference type="EMBL" id="CAJ1956369.1"/>
    </source>
</evidence>
<gene>
    <name evidence="2" type="ORF">CYCCA115_LOCUS16199</name>
</gene>
<evidence type="ECO:0000256" key="1">
    <source>
        <dbReference type="PIRSR" id="PIRSR613078-2"/>
    </source>
</evidence>
<dbReference type="Proteomes" id="UP001295423">
    <property type="component" value="Unassembled WGS sequence"/>
</dbReference>
<dbReference type="GO" id="GO:0005829">
    <property type="term" value="C:cytosol"/>
    <property type="evidence" value="ECO:0007669"/>
    <property type="project" value="TreeGrafter"/>
</dbReference>
<keyword evidence="3" id="KW-1185">Reference proteome</keyword>
<dbReference type="Pfam" id="PF00300">
    <property type="entry name" value="His_Phos_1"/>
    <property type="match status" value="1"/>
</dbReference>
<dbReference type="InterPro" id="IPR013078">
    <property type="entry name" value="His_Pase_superF_clade-1"/>
</dbReference>
<dbReference type="EMBL" id="CAKOGP040001914">
    <property type="protein sequence ID" value="CAJ1956369.1"/>
    <property type="molecule type" value="Genomic_DNA"/>
</dbReference>
<organism evidence="2 3">
    <name type="scientific">Cylindrotheca closterium</name>
    <dbReference type="NCBI Taxonomy" id="2856"/>
    <lineage>
        <taxon>Eukaryota</taxon>
        <taxon>Sar</taxon>
        <taxon>Stramenopiles</taxon>
        <taxon>Ochrophyta</taxon>
        <taxon>Bacillariophyta</taxon>
        <taxon>Bacillariophyceae</taxon>
        <taxon>Bacillariophycidae</taxon>
        <taxon>Bacillariales</taxon>
        <taxon>Bacillariaceae</taxon>
        <taxon>Cylindrotheca</taxon>
    </lineage>
</organism>
<feature type="binding site" evidence="1">
    <location>
        <position position="61"/>
    </location>
    <ligand>
        <name>substrate</name>
    </ligand>
</feature>
<dbReference type="PANTHER" id="PTHR48100:SF44">
    <property type="entry name" value="PHOSPHATASE C1620.13-RELATED"/>
    <property type="match status" value="1"/>
</dbReference>
<name>A0AAD2FXM9_9STRA</name>
<dbReference type="Gene3D" id="3.40.50.1240">
    <property type="entry name" value="Phosphoglycerate mutase-like"/>
    <property type="match status" value="1"/>
</dbReference>
<dbReference type="CDD" id="cd07067">
    <property type="entry name" value="HP_PGM_like"/>
    <property type="match status" value="1"/>
</dbReference>
<evidence type="ECO:0000313" key="3">
    <source>
        <dbReference type="Proteomes" id="UP001295423"/>
    </source>
</evidence>
<dbReference type="SUPFAM" id="SSF53254">
    <property type="entry name" value="Phosphoglycerate mutase-like"/>
    <property type="match status" value="1"/>
</dbReference>
<dbReference type="InterPro" id="IPR050275">
    <property type="entry name" value="PGM_Phosphatase"/>
</dbReference>
<reference evidence="2" key="1">
    <citation type="submission" date="2023-08" db="EMBL/GenBank/DDBJ databases">
        <authorList>
            <person name="Audoor S."/>
            <person name="Bilcke G."/>
        </authorList>
    </citation>
    <scope>NUCLEOTIDE SEQUENCE</scope>
</reference>
<comment type="caution">
    <text evidence="2">The sequence shown here is derived from an EMBL/GenBank/DDBJ whole genome shotgun (WGS) entry which is preliminary data.</text>
</comment>
<dbReference type="SMART" id="SM00855">
    <property type="entry name" value="PGAM"/>
    <property type="match status" value="1"/>
</dbReference>
<dbReference type="GO" id="GO:0016791">
    <property type="term" value="F:phosphatase activity"/>
    <property type="evidence" value="ECO:0007669"/>
    <property type="project" value="TreeGrafter"/>
</dbReference>
<sequence length="216" mass="23664">MSKRLFLVRHGEVVNPGGDRPVFYGAMDVPLSELGQAEARGAGDFLQEFDLEYVVCSPLKRAIYGAEQVYERQSSKPNEILILEGFKELDRGTWCGKTLGEIGEETMARFDACDESVTPEGGESFPFLKQRVLEARDQVLDKLPAGKSAAVVSHLQVTRSLLSEAMGIPIEKMVELKVATASVSCVDYDTKTGEQTVHFQSFKPEVGLEASKDGAN</sequence>
<evidence type="ECO:0008006" key="4">
    <source>
        <dbReference type="Google" id="ProtNLM"/>
    </source>
</evidence>
<dbReference type="PANTHER" id="PTHR48100">
    <property type="entry name" value="BROAD-SPECIFICITY PHOSPHATASE YOR283W-RELATED"/>
    <property type="match status" value="1"/>
</dbReference>
<proteinExistence type="predicted"/>
<dbReference type="AlphaFoldDB" id="A0AAD2FXM9"/>